<dbReference type="EMBL" id="SMAF01000013">
    <property type="protein sequence ID" value="TCS97344.1"/>
    <property type="molecule type" value="Genomic_DNA"/>
</dbReference>
<organism evidence="3 4">
    <name type="scientific">Pseudofulvimonas gallinarii</name>
    <dbReference type="NCBI Taxonomy" id="634155"/>
    <lineage>
        <taxon>Bacteria</taxon>
        <taxon>Pseudomonadati</taxon>
        <taxon>Pseudomonadota</taxon>
        <taxon>Gammaproteobacteria</taxon>
        <taxon>Lysobacterales</taxon>
        <taxon>Rhodanobacteraceae</taxon>
        <taxon>Pseudofulvimonas</taxon>
    </lineage>
</organism>
<evidence type="ECO:0000259" key="1">
    <source>
        <dbReference type="Pfam" id="PF02875"/>
    </source>
</evidence>
<dbReference type="AlphaFoldDB" id="A0A4S3KVJ2"/>
<dbReference type="InterPro" id="IPR013221">
    <property type="entry name" value="Mur_ligase_cen"/>
</dbReference>
<keyword evidence="4" id="KW-1185">Reference proteome</keyword>
<name>A0A4S3KVJ2_9GAMM</name>
<dbReference type="GO" id="GO:0016881">
    <property type="term" value="F:acid-amino acid ligase activity"/>
    <property type="evidence" value="ECO:0007669"/>
    <property type="project" value="InterPro"/>
</dbReference>
<dbReference type="Gene3D" id="3.90.190.20">
    <property type="entry name" value="Mur ligase, C-terminal domain"/>
    <property type="match status" value="1"/>
</dbReference>
<reference evidence="3 4" key="1">
    <citation type="submission" date="2019-03" db="EMBL/GenBank/DDBJ databases">
        <title>Genomic Encyclopedia of Type Strains, Phase IV (KMG-IV): sequencing the most valuable type-strain genomes for metagenomic binning, comparative biology and taxonomic classification.</title>
        <authorList>
            <person name="Goeker M."/>
        </authorList>
    </citation>
    <scope>NUCLEOTIDE SEQUENCE [LARGE SCALE GENOMIC DNA]</scope>
    <source>
        <strain evidence="3 4">DSM 21944</strain>
    </source>
</reference>
<dbReference type="Proteomes" id="UP000294599">
    <property type="component" value="Unassembled WGS sequence"/>
</dbReference>
<dbReference type="SUPFAM" id="SSF53623">
    <property type="entry name" value="MurD-like peptide ligases, catalytic domain"/>
    <property type="match status" value="1"/>
</dbReference>
<dbReference type="Pfam" id="PF02875">
    <property type="entry name" value="Mur_ligase_C"/>
    <property type="match status" value="1"/>
</dbReference>
<proteinExistence type="predicted"/>
<accession>A0A4S3KVJ2</accession>
<evidence type="ECO:0000259" key="2">
    <source>
        <dbReference type="Pfam" id="PF08245"/>
    </source>
</evidence>
<dbReference type="InterPro" id="IPR004101">
    <property type="entry name" value="Mur_ligase_C"/>
</dbReference>
<dbReference type="InterPro" id="IPR036615">
    <property type="entry name" value="Mur_ligase_C_dom_sf"/>
</dbReference>
<dbReference type="PANTHER" id="PTHR23135:SF18">
    <property type="entry name" value="CYANOPHYCIN SYNTHETASE"/>
    <property type="match status" value="1"/>
</dbReference>
<feature type="domain" description="Mur ligase central" evidence="2">
    <location>
        <begin position="196"/>
        <end position="407"/>
    </location>
</feature>
<gene>
    <name evidence="3" type="ORF">EDC25_11317</name>
</gene>
<dbReference type="OrthoDB" id="9803907at2"/>
<dbReference type="SUPFAM" id="SSF53244">
    <property type="entry name" value="MurD-like peptide ligases, peptide-binding domain"/>
    <property type="match status" value="1"/>
</dbReference>
<evidence type="ECO:0000313" key="4">
    <source>
        <dbReference type="Proteomes" id="UP000294599"/>
    </source>
</evidence>
<sequence>MTDAAPSPFDDSRRLTGPNLYFASTGAALETLVGAPVPETLLAGWQARIGQARQALGWPDGDLVIRRHHSGASLAFSAPFDQLYAAADVNEWAWLASLHEHGSLDPGAVPFAPGHPALWNPEQAMQTLQAAARAEQRPLLHELENAALQTQRAFLVDDDEVSIGLGTGSRTWALDDAPRPADIDWSALHDIPTALVTGSNGKTTTVRLLSSIWRNNGRHTVHSCTDGLYLDGELLEGGDYSGPGGARAVLRNAAAEAAILETARGGLLRRGLALRRADVAVVTNVQPDHFGEYGIHNLDDLTMVKLTVARALDERRTLVVNADDPQLRRHAPGLPCPLAWFALDFDEPLLAVRRASGAATCGVRDGHLHASINGCEHDFGEVAAMPVTFAGTARHNISNIAAATLAALHMGVDASVIAATLARFGSDRRDNPGRLQRWQLGDVVVLLDYAHNPDGLGHLLALADRERRDGAGMRLLLGQAGNREDEDIARLGKVAARFSPALVVLKDIQGYERGRAEGEVAAILTTALTSHGVAADRIEVELDEATAVRRLLASARQGDVVVLPVHSTAGRQHVDGLLARMESLGWSAGQPLP</sequence>
<protein>
    <submittedName>
        <fullName evidence="3">UDP-N-acetylmuramyl tripeptide synthase</fullName>
    </submittedName>
</protein>
<dbReference type="PANTHER" id="PTHR23135">
    <property type="entry name" value="MUR LIGASE FAMILY MEMBER"/>
    <property type="match status" value="1"/>
</dbReference>
<dbReference type="Pfam" id="PF08245">
    <property type="entry name" value="Mur_ligase_M"/>
    <property type="match status" value="1"/>
</dbReference>
<dbReference type="InterPro" id="IPR036565">
    <property type="entry name" value="Mur-like_cat_sf"/>
</dbReference>
<dbReference type="GO" id="GO:0005524">
    <property type="term" value="F:ATP binding"/>
    <property type="evidence" value="ECO:0007669"/>
    <property type="project" value="InterPro"/>
</dbReference>
<dbReference type="Gene3D" id="3.40.1190.10">
    <property type="entry name" value="Mur-like, catalytic domain"/>
    <property type="match status" value="1"/>
</dbReference>
<evidence type="ECO:0000313" key="3">
    <source>
        <dbReference type="EMBL" id="TCS97344.1"/>
    </source>
</evidence>
<comment type="caution">
    <text evidence="3">The sequence shown here is derived from an EMBL/GenBank/DDBJ whole genome shotgun (WGS) entry which is preliminary data.</text>
</comment>
<feature type="domain" description="Mur ligase C-terminal" evidence="1">
    <location>
        <begin position="433"/>
        <end position="563"/>
    </location>
</feature>